<dbReference type="EMBL" id="JAPFFF010000010">
    <property type="protein sequence ID" value="KAK8881013.1"/>
    <property type="molecule type" value="Genomic_DNA"/>
</dbReference>
<feature type="compositionally biased region" description="Basic and acidic residues" evidence="5">
    <location>
        <begin position="407"/>
        <end position="427"/>
    </location>
</feature>
<dbReference type="InterPro" id="IPR000719">
    <property type="entry name" value="Prot_kinase_dom"/>
</dbReference>
<evidence type="ECO:0000256" key="2">
    <source>
        <dbReference type="ARBA" id="ARBA00022741"/>
    </source>
</evidence>
<accession>A0ABR2JRD4</accession>
<feature type="binding site" evidence="4">
    <location>
        <position position="42"/>
    </location>
    <ligand>
        <name>ATP</name>
        <dbReference type="ChEBI" id="CHEBI:30616"/>
    </ligand>
</feature>
<gene>
    <name evidence="7" type="ORF">M9Y10_003722</name>
</gene>
<dbReference type="InterPro" id="IPR051681">
    <property type="entry name" value="Ser/Thr_Kinases-Pseudokinases"/>
</dbReference>
<dbReference type="SUPFAM" id="SSF56112">
    <property type="entry name" value="Protein kinase-like (PK-like)"/>
    <property type="match status" value="1"/>
</dbReference>
<keyword evidence="8" id="KW-1185">Reference proteome</keyword>
<evidence type="ECO:0000256" key="5">
    <source>
        <dbReference type="SAM" id="MobiDB-lite"/>
    </source>
</evidence>
<feature type="domain" description="Protein kinase" evidence="6">
    <location>
        <begin position="13"/>
        <end position="287"/>
    </location>
</feature>
<dbReference type="PANTHER" id="PTHR44329">
    <property type="entry name" value="SERINE/THREONINE-PROTEIN KINASE TNNI3K-RELATED"/>
    <property type="match status" value="1"/>
</dbReference>
<dbReference type="SMART" id="SM00220">
    <property type="entry name" value="S_TKc"/>
    <property type="match status" value="1"/>
</dbReference>
<dbReference type="PRINTS" id="PR00109">
    <property type="entry name" value="TYRKINASE"/>
</dbReference>
<protein>
    <recommendedName>
        <fullName evidence="6">Protein kinase domain-containing protein</fullName>
    </recommendedName>
</protein>
<dbReference type="InterPro" id="IPR011009">
    <property type="entry name" value="Kinase-like_dom_sf"/>
</dbReference>
<dbReference type="Proteomes" id="UP001470230">
    <property type="component" value="Unassembled WGS sequence"/>
</dbReference>
<sequence length="519" mass="59424">MEKGSLLFNIKDFKNIKQIGEGSFGIVYLFENIYDGTQYAAKVLQVDDEITEKDKELIMRETSILKILNHPVVVKIHGINFNSIEDLTESEPIILTKYLKNGTLRETIDNFTSDTGWNSTKKLISLLGISAAMRYLHENKILHRDLKPENILMDENFYPYITDFGLSRCFSRSISKSFNFSMTCEIGTPLYMAPELFDHKRHFNGGVDVYSFGFITYEIVSGKKPYSIDGKSINFFKLMTKIVNHERPELDDKITEPMKILLNRCWSDDPTDRPTFNEIYNELSESISSGISYIDGEIDIFEVQKYLDLLNDAGCAKIIENDIVQYSDYYDSDSKSENIETNMKIIQLDSNNDQKVQTNSINNAQNTSKSTKKSKMSISSIRKKLKQLTISPSANKNSNQEEEESYKDESHKEGLNKGESNKVESHKKVVSFPTLNDNNNNEKNQRINEKNDTIYSANSLMMDELMENFDKIDDPYIKSVNGNLLHLACKLGNIDLFLLVLSLNKFDTAARTVFLIEIS</sequence>
<keyword evidence="1" id="KW-0418">Kinase</keyword>
<dbReference type="InterPro" id="IPR008271">
    <property type="entry name" value="Ser/Thr_kinase_AS"/>
</dbReference>
<keyword evidence="1" id="KW-0723">Serine/threonine-protein kinase</keyword>
<name>A0ABR2JRD4_9EUKA</name>
<evidence type="ECO:0000259" key="6">
    <source>
        <dbReference type="PROSITE" id="PS50011"/>
    </source>
</evidence>
<evidence type="ECO:0000256" key="4">
    <source>
        <dbReference type="PROSITE-ProRule" id="PRU10141"/>
    </source>
</evidence>
<organism evidence="7 8">
    <name type="scientific">Tritrichomonas musculus</name>
    <dbReference type="NCBI Taxonomy" id="1915356"/>
    <lineage>
        <taxon>Eukaryota</taxon>
        <taxon>Metamonada</taxon>
        <taxon>Parabasalia</taxon>
        <taxon>Tritrichomonadida</taxon>
        <taxon>Tritrichomonadidae</taxon>
        <taxon>Tritrichomonas</taxon>
    </lineage>
</organism>
<evidence type="ECO:0000313" key="7">
    <source>
        <dbReference type="EMBL" id="KAK8881013.1"/>
    </source>
</evidence>
<dbReference type="PROSITE" id="PS00107">
    <property type="entry name" value="PROTEIN_KINASE_ATP"/>
    <property type="match status" value="1"/>
</dbReference>
<proteinExistence type="predicted"/>
<feature type="region of interest" description="Disordered" evidence="5">
    <location>
        <begin position="388"/>
        <end position="445"/>
    </location>
</feature>
<keyword evidence="2 4" id="KW-0547">Nucleotide-binding</keyword>
<keyword evidence="1" id="KW-0808">Transferase</keyword>
<evidence type="ECO:0000256" key="3">
    <source>
        <dbReference type="ARBA" id="ARBA00022840"/>
    </source>
</evidence>
<reference evidence="7 8" key="1">
    <citation type="submission" date="2024-04" db="EMBL/GenBank/DDBJ databases">
        <title>Tritrichomonas musculus Genome.</title>
        <authorList>
            <person name="Alves-Ferreira E."/>
            <person name="Grigg M."/>
            <person name="Lorenzi H."/>
            <person name="Galac M."/>
        </authorList>
    </citation>
    <scope>NUCLEOTIDE SEQUENCE [LARGE SCALE GENOMIC DNA]</scope>
    <source>
        <strain evidence="7 8">EAF2021</strain>
    </source>
</reference>
<dbReference type="InterPro" id="IPR001245">
    <property type="entry name" value="Ser-Thr/Tyr_kinase_cat_dom"/>
</dbReference>
<comment type="caution">
    <text evidence="7">The sequence shown here is derived from an EMBL/GenBank/DDBJ whole genome shotgun (WGS) entry which is preliminary data.</text>
</comment>
<keyword evidence="3 4" id="KW-0067">ATP-binding</keyword>
<dbReference type="Pfam" id="PF00069">
    <property type="entry name" value="Pkinase"/>
    <property type="match status" value="1"/>
</dbReference>
<dbReference type="InterPro" id="IPR017441">
    <property type="entry name" value="Protein_kinase_ATP_BS"/>
</dbReference>
<feature type="compositionally biased region" description="Polar residues" evidence="5">
    <location>
        <begin position="388"/>
        <end position="398"/>
    </location>
</feature>
<dbReference type="PROSITE" id="PS00108">
    <property type="entry name" value="PROTEIN_KINASE_ST"/>
    <property type="match status" value="1"/>
</dbReference>
<dbReference type="Gene3D" id="1.10.510.10">
    <property type="entry name" value="Transferase(Phosphotransferase) domain 1"/>
    <property type="match status" value="1"/>
</dbReference>
<dbReference type="PROSITE" id="PS50011">
    <property type="entry name" value="PROTEIN_KINASE_DOM"/>
    <property type="match status" value="1"/>
</dbReference>
<evidence type="ECO:0000256" key="1">
    <source>
        <dbReference type="ARBA" id="ARBA00022527"/>
    </source>
</evidence>
<evidence type="ECO:0000313" key="8">
    <source>
        <dbReference type="Proteomes" id="UP001470230"/>
    </source>
</evidence>
<dbReference type="PANTHER" id="PTHR44329:SF214">
    <property type="entry name" value="PROTEIN KINASE DOMAIN-CONTAINING PROTEIN"/>
    <property type="match status" value="1"/>
</dbReference>